<evidence type="ECO:0000313" key="1">
    <source>
        <dbReference type="EMBL" id="KML49279.1"/>
    </source>
</evidence>
<name>A0A0J5WKM3_BURCE</name>
<dbReference type="PATRIC" id="fig|292.27.peg.6123"/>
<organism evidence="1 2">
    <name type="scientific">Burkholderia cepacia</name>
    <name type="common">Pseudomonas cepacia</name>
    <dbReference type="NCBI Taxonomy" id="292"/>
    <lineage>
        <taxon>Bacteria</taxon>
        <taxon>Pseudomonadati</taxon>
        <taxon>Pseudomonadota</taxon>
        <taxon>Betaproteobacteria</taxon>
        <taxon>Burkholderiales</taxon>
        <taxon>Burkholderiaceae</taxon>
        <taxon>Burkholderia</taxon>
        <taxon>Burkholderia cepacia complex</taxon>
    </lineage>
</organism>
<gene>
    <name evidence="1" type="ORF">VL15_27795</name>
</gene>
<dbReference type="Proteomes" id="UP000036338">
    <property type="component" value="Unassembled WGS sequence"/>
</dbReference>
<dbReference type="AlphaFoldDB" id="A0A0J5WKM3"/>
<sequence length="122" mass="13142">MIEKRDLEEIVGREVTGVTVNPGSVSLSFNGSGGNGGWILVQCRFVLQAAGGQTIGNATLPESAALLLSCLNRKIVDARFDESKVLTLHFEAEQFLQLIPEKDGLESYVLHTAQGVVPVIDF</sequence>
<comment type="caution">
    <text evidence="1">The sequence shown here is derived from an EMBL/GenBank/DDBJ whole genome shotgun (WGS) entry which is preliminary data.</text>
</comment>
<dbReference type="RefSeq" id="WP_048249894.1">
    <property type="nucleotide sequence ID" value="NZ_LDWR01000050.1"/>
</dbReference>
<dbReference type="EMBL" id="LDWR01000050">
    <property type="protein sequence ID" value="KML49279.1"/>
    <property type="molecule type" value="Genomic_DNA"/>
</dbReference>
<protein>
    <submittedName>
        <fullName evidence="1">Uncharacterized protein</fullName>
    </submittedName>
</protein>
<proteinExistence type="predicted"/>
<evidence type="ECO:0000313" key="2">
    <source>
        <dbReference type="Proteomes" id="UP000036338"/>
    </source>
</evidence>
<reference evidence="1 2" key="1">
    <citation type="submission" date="2015-05" db="EMBL/GenBank/DDBJ databases">
        <title>Draft genome of Burkholderia cepacia LK29.</title>
        <authorList>
            <person name="Chan X.Y."/>
        </authorList>
    </citation>
    <scope>NUCLEOTIDE SEQUENCE [LARGE SCALE GENOMIC DNA]</scope>
    <source>
        <strain evidence="1 2">LK29</strain>
    </source>
</reference>
<accession>A0A0J5WKM3</accession>